<dbReference type="AlphaFoldDB" id="A0A4D4M8C0"/>
<organism evidence="3 4">
    <name type="scientific">Streptomyces avermitilis</name>
    <dbReference type="NCBI Taxonomy" id="33903"/>
    <lineage>
        <taxon>Bacteria</taxon>
        <taxon>Bacillati</taxon>
        <taxon>Actinomycetota</taxon>
        <taxon>Actinomycetes</taxon>
        <taxon>Kitasatosporales</taxon>
        <taxon>Streptomycetaceae</taxon>
        <taxon>Streptomyces</taxon>
    </lineage>
</organism>
<evidence type="ECO:0000313" key="4">
    <source>
        <dbReference type="Proteomes" id="UP000302139"/>
    </source>
</evidence>
<evidence type="ECO:0000256" key="1">
    <source>
        <dbReference type="SAM" id="MobiDB-lite"/>
    </source>
</evidence>
<keyword evidence="2" id="KW-0472">Membrane</keyword>
<comment type="caution">
    <text evidence="3">The sequence shown here is derived from an EMBL/GenBank/DDBJ whole genome shotgun (WGS) entry which is preliminary data.</text>
</comment>
<feature type="transmembrane region" description="Helical" evidence="2">
    <location>
        <begin position="6"/>
        <end position="27"/>
    </location>
</feature>
<proteinExistence type="predicted"/>
<protein>
    <recommendedName>
        <fullName evidence="5">Secreted protein</fullName>
    </recommendedName>
</protein>
<reference evidence="3 4" key="1">
    <citation type="submission" date="2019-04" db="EMBL/GenBank/DDBJ databases">
        <title>Draft genome sequences of Streptomyces avermitilis NBRC 14893.</title>
        <authorList>
            <person name="Komaki H."/>
            <person name="Tamura T."/>
            <person name="Hosoyama A."/>
        </authorList>
    </citation>
    <scope>NUCLEOTIDE SEQUENCE [LARGE SCALE GENOMIC DNA]</scope>
    <source>
        <strain evidence="3 4">NBRC 14893</strain>
    </source>
</reference>
<accession>A0A4D4M8C0</accession>
<evidence type="ECO:0008006" key="5">
    <source>
        <dbReference type="Google" id="ProtNLM"/>
    </source>
</evidence>
<feature type="region of interest" description="Disordered" evidence="1">
    <location>
        <begin position="199"/>
        <end position="306"/>
    </location>
</feature>
<dbReference type="EMBL" id="BJHX01000001">
    <property type="protein sequence ID" value="GDY68033.1"/>
    <property type="molecule type" value="Genomic_DNA"/>
</dbReference>
<evidence type="ECO:0000313" key="3">
    <source>
        <dbReference type="EMBL" id="GDY68033.1"/>
    </source>
</evidence>
<sequence>MSTGTLLAIIIPIVVVIALLAVAAALLMRRRKLRERFGPEYERTMDNADNRMAGERELRAREKRHDSLDIKPLDNRVRDRYTRDWTSVQEEFVDRPEDAVHDADRLVTSLMHERGYPTQDFEQQLKDLSVEHGRTLEHYRVAHEVDALSVQHQATTEQLRVPWCTTALCSTSCSPMAGNPAMPRPEWLSERLTVPIQGAEASRNGGEMHREDTPDTATKSGLSTEDLAQPRDGAAEDTSVLQPDAPAFPGESTPTASDADERGAVGADSGTRTEAAADDSGTQDRAGDSGSGTEDEGPQLLTPEDEEGFRERWQEVQNKFVDDPRDAVHTADALVADVMQRLAATFADHKQELEGQWNRGEQANTEDLRIALHHYRSFFNRLLTT</sequence>
<evidence type="ECO:0000256" key="2">
    <source>
        <dbReference type="SAM" id="Phobius"/>
    </source>
</evidence>
<name>A0A4D4M8C0_STRAX</name>
<dbReference type="Proteomes" id="UP000302139">
    <property type="component" value="Unassembled WGS sequence"/>
</dbReference>
<keyword evidence="2" id="KW-1133">Transmembrane helix</keyword>
<feature type="compositionally biased region" description="Acidic residues" evidence="1">
    <location>
        <begin position="293"/>
        <end position="306"/>
    </location>
</feature>
<gene>
    <name evidence="3" type="ORF">SAV14893_074260</name>
</gene>
<keyword evidence="2" id="KW-0812">Transmembrane</keyword>